<gene>
    <name evidence="2" type="ORF">Fot_30695</name>
</gene>
<name>A0ABD1T3D0_9LAMI</name>
<accession>A0ABD1T3D0</accession>
<reference evidence="3" key="1">
    <citation type="submission" date="2024-07" db="EMBL/GenBank/DDBJ databases">
        <title>Two chromosome-level genome assemblies of Korean endemic species Abeliophyllum distichum and Forsythia ovata (Oleaceae).</title>
        <authorList>
            <person name="Jang H."/>
        </authorList>
    </citation>
    <scope>NUCLEOTIDE SEQUENCE [LARGE SCALE GENOMIC DNA]</scope>
</reference>
<comment type="caution">
    <text evidence="2">The sequence shown here is derived from an EMBL/GenBank/DDBJ whole genome shotgun (WGS) entry which is preliminary data.</text>
</comment>
<dbReference type="AlphaFoldDB" id="A0ABD1T3D0"/>
<evidence type="ECO:0000256" key="1">
    <source>
        <dbReference type="SAM" id="MobiDB-lite"/>
    </source>
</evidence>
<dbReference type="Proteomes" id="UP001604277">
    <property type="component" value="Unassembled WGS sequence"/>
</dbReference>
<keyword evidence="3" id="KW-1185">Reference proteome</keyword>
<feature type="compositionally biased region" description="Basic and acidic residues" evidence="1">
    <location>
        <begin position="109"/>
        <end position="121"/>
    </location>
</feature>
<feature type="region of interest" description="Disordered" evidence="1">
    <location>
        <begin position="108"/>
        <end position="131"/>
    </location>
</feature>
<proteinExistence type="predicted"/>
<sequence>MPENLIAFEEDKSHFHSAIITWPPDVNFLKDACDMSVSRLPRVLIRSMDALKNGQSKRMSKSNLQNHKMHRDESFDFQSSLAIEESKIMLEVEVPTTSTLFSDQQLTALEKHEARSNKEDTPSTASKPDQQVKDIKSIVYLNARKNIVS</sequence>
<evidence type="ECO:0000313" key="2">
    <source>
        <dbReference type="EMBL" id="KAL2507048.1"/>
    </source>
</evidence>
<evidence type="ECO:0000313" key="3">
    <source>
        <dbReference type="Proteomes" id="UP001604277"/>
    </source>
</evidence>
<dbReference type="EMBL" id="JBFOLJ010000009">
    <property type="protein sequence ID" value="KAL2507048.1"/>
    <property type="molecule type" value="Genomic_DNA"/>
</dbReference>
<organism evidence="2 3">
    <name type="scientific">Forsythia ovata</name>
    <dbReference type="NCBI Taxonomy" id="205694"/>
    <lineage>
        <taxon>Eukaryota</taxon>
        <taxon>Viridiplantae</taxon>
        <taxon>Streptophyta</taxon>
        <taxon>Embryophyta</taxon>
        <taxon>Tracheophyta</taxon>
        <taxon>Spermatophyta</taxon>
        <taxon>Magnoliopsida</taxon>
        <taxon>eudicotyledons</taxon>
        <taxon>Gunneridae</taxon>
        <taxon>Pentapetalae</taxon>
        <taxon>asterids</taxon>
        <taxon>lamiids</taxon>
        <taxon>Lamiales</taxon>
        <taxon>Oleaceae</taxon>
        <taxon>Forsythieae</taxon>
        <taxon>Forsythia</taxon>
    </lineage>
</organism>
<protein>
    <submittedName>
        <fullName evidence="2">Uncharacterized protein</fullName>
    </submittedName>
</protein>